<feature type="transmembrane region" description="Helical" evidence="2">
    <location>
        <begin position="232"/>
        <end position="257"/>
    </location>
</feature>
<gene>
    <name evidence="3" type="ORF">ZIOFF_074798</name>
</gene>
<keyword evidence="4" id="KW-1185">Reference proteome</keyword>
<keyword evidence="2" id="KW-0812">Transmembrane</keyword>
<dbReference type="EMBL" id="JACMSC010000060">
    <property type="protein sequence ID" value="KAG6467376.1"/>
    <property type="molecule type" value="Genomic_DNA"/>
</dbReference>
<organism evidence="3 4">
    <name type="scientific">Zingiber officinale</name>
    <name type="common">Ginger</name>
    <name type="synonym">Amomum zingiber</name>
    <dbReference type="NCBI Taxonomy" id="94328"/>
    <lineage>
        <taxon>Eukaryota</taxon>
        <taxon>Viridiplantae</taxon>
        <taxon>Streptophyta</taxon>
        <taxon>Embryophyta</taxon>
        <taxon>Tracheophyta</taxon>
        <taxon>Spermatophyta</taxon>
        <taxon>Magnoliopsida</taxon>
        <taxon>Liliopsida</taxon>
        <taxon>Zingiberales</taxon>
        <taxon>Zingiberaceae</taxon>
        <taxon>Zingiber</taxon>
    </lineage>
</organism>
<feature type="compositionally biased region" description="Basic and acidic residues" evidence="1">
    <location>
        <begin position="488"/>
        <end position="499"/>
    </location>
</feature>
<dbReference type="Pfam" id="PF05919">
    <property type="entry name" value="Mitovir_RNA_pol"/>
    <property type="match status" value="1"/>
</dbReference>
<evidence type="ECO:0000313" key="4">
    <source>
        <dbReference type="Proteomes" id="UP000734854"/>
    </source>
</evidence>
<dbReference type="InterPro" id="IPR008686">
    <property type="entry name" value="RNA_pol_mitovir"/>
</dbReference>
<protein>
    <recommendedName>
        <fullName evidence="5">RNA-dependent RNA polymerase</fullName>
    </recommendedName>
</protein>
<feature type="region of interest" description="Disordered" evidence="1">
    <location>
        <begin position="487"/>
        <end position="506"/>
    </location>
</feature>
<dbReference type="PANTHER" id="PTHR34456:SF14">
    <property type="entry name" value="MITOVIRUS RNA-DEPENDENT RNA POLYMERASE"/>
    <property type="match status" value="1"/>
</dbReference>
<accession>A0A8J5BUM6</accession>
<keyword evidence="2" id="KW-1133">Transmembrane helix</keyword>
<dbReference type="Proteomes" id="UP000734854">
    <property type="component" value="Unassembled WGS sequence"/>
</dbReference>
<evidence type="ECO:0000256" key="1">
    <source>
        <dbReference type="SAM" id="MobiDB-lite"/>
    </source>
</evidence>
<reference evidence="3 4" key="1">
    <citation type="submission" date="2020-08" db="EMBL/GenBank/DDBJ databases">
        <title>Plant Genome Project.</title>
        <authorList>
            <person name="Zhang R.-G."/>
        </authorList>
    </citation>
    <scope>NUCLEOTIDE SEQUENCE [LARGE SCALE GENOMIC DNA]</scope>
    <source>
        <tissue evidence="3">Rhizome</tissue>
    </source>
</reference>
<comment type="caution">
    <text evidence="3">The sequence shown here is derived from an EMBL/GenBank/DDBJ whole genome shotgun (WGS) entry which is preliminary data.</text>
</comment>
<name>A0A8J5BUM6_ZINOF</name>
<keyword evidence="2" id="KW-0472">Membrane</keyword>
<evidence type="ECO:0008006" key="5">
    <source>
        <dbReference type="Google" id="ProtNLM"/>
    </source>
</evidence>
<dbReference type="AlphaFoldDB" id="A0A8J5BUM6"/>
<feature type="transmembrane region" description="Helical" evidence="2">
    <location>
        <begin position="49"/>
        <end position="67"/>
    </location>
</feature>
<evidence type="ECO:0000256" key="2">
    <source>
        <dbReference type="SAM" id="Phobius"/>
    </source>
</evidence>
<dbReference type="PANTHER" id="PTHR34456">
    <property type="entry name" value="MITOVIRUS RNA-DEPENDENT RNA POLYMERASE"/>
    <property type="match status" value="1"/>
</dbReference>
<proteinExistence type="predicted"/>
<sequence length="506" mass="56227">MTSKLNALRAANPKKRGFPEKSSKSKRSESLPQVSWRRVFEHTGRLRGFLIRIFLSATGLLFTSLYLKQCAVHLQQYYAGSPVIVGKSAVNGIFKHMGLLNPLPGRLACTLSGAGKRRLFAIGNYVRQRLLHPVHDWAMRVLSRIPTDVTFNQERPIHRLSRFKPSDVLSLSFSSATDRWPVVVLTAILTRLFGRATALCVVNGSFWCNVFRIHRPLVKKARYVHFATGQPLGYYGSWALFSLSHHYMVWLAAWFLYPRRKAPFRKYALLGDDIVIADRAVAEKYQALLDILDVSISESKSIDSKTGALEFAKQFWIEKEMSIALGEFCQWNSLWGMRNGGRVEKVRADDKPFQADSNSVEARYYDDVGTIRFEGVRMTKASEVAGNKRNKRSKQRSAAIGILGKQEEIVSHLASGISWIDLESSGAAKGEKGGASKVLPKGEKVGTAKVIPKVESLGAGAVRDFKVGDKVDDYLGARAVAPKLDPAFGDKGDSLRATKGEPFGAF</sequence>
<evidence type="ECO:0000313" key="3">
    <source>
        <dbReference type="EMBL" id="KAG6467376.1"/>
    </source>
</evidence>